<evidence type="ECO:0000256" key="1">
    <source>
        <dbReference type="SAM" id="MobiDB-lite"/>
    </source>
</evidence>
<accession>A0AA39SXN8</accession>
<reference evidence="2" key="1">
    <citation type="journal article" date="2022" name="Plant J.">
        <title>Strategies of tolerance reflected in two North American maple genomes.</title>
        <authorList>
            <person name="McEvoy S.L."/>
            <person name="Sezen U.U."/>
            <person name="Trouern-Trend A."/>
            <person name="McMahon S.M."/>
            <person name="Schaberg P.G."/>
            <person name="Yang J."/>
            <person name="Wegrzyn J.L."/>
            <person name="Swenson N.G."/>
        </authorList>
    </citation>
    <scope>NUCLEOTIDE SEQUENCE</scope>
    <source>
        <strain evidence="2">NS2018</strain>
    </source>
</reference>
<comment type="caution">
    <text evidence="2">The sequence shown here is derived from an EMBL/GenBank/DDBJ whole genome shotgun (WGS) entry which is preliminary data.</text>
</comment>
<evidence type="ECO:0000313" key="3">
    <source>
        <dbReference type="Proteomes" id="UP001168877"/>
    </source>
</evidence>
<dbReference type="AlphaFoldDB" id="A0AA39SXN8"/>
<organism evidence="2 3">
    <name type="scientific">Acer saccharum</name>
    <name type="common">Sugar maple</name>
    <dbReference type="NCBI Taxonomy" id="4024"/>
    <lineage>
        <taxon>Eukaryota</taxon>
        <taxon>Viridiplantae</taxon>
        <taxon>Streptophyta</taxon>
        <taxon>Embryophyta</taxon>
        <taxon>Tracheophyta</taxon>
        <taxon>Spermatophyta</taxon>
        <taxon>Magnoliopsida</taxon>
        <taxon>eudicotyledons</taxon>
        <taxon>Gunneridae</taxon>
        <taxon>Pentapetalae</taxon>
        <taxon>rosids</taxon>
        <taxon>malvids</taxon>
        <taxon>Sapindales</taxon>
        <taxon>Sapindaceae</taxon>
        <taxon>Hippocastanoideae</taxon>
        <taxon>Acereae</taxon>
        <taxon>Acer</taxon>
    </lineage>
</organism>
<reference evidence="2" key="2">
    <citation type="submission" date="2023-06" db="EMBL/GenBank/DDBJ databases">
        <authorList>
            <person name="Swenson N.G."/>
            <person name="Wegrzyn J.L."/>
            <person name="Mcevoy S.L."/>
        </authorList>
    </citation>
    <scope>NUCLEOTIDE SEQUENCE</scope>
    <source>
        <strain evidence="2">NS2018</strain>
        <tissue evidence="2">Leaf</tissue>
    </source>
</reference>
<protein>
    <submittedName>
        <fullName evidence="2">Uncharacterized protein</fullName>
    </submittedName>
</protein>
<feature type="compositionally biased region" description="Low complexity" evidence="1">
    <location>
        <begin position="1"/>
        <end position="19"/>
    </location>
</feature>
<gene>
    <name evidence="2" type="ORF">LWI29_033933</name>
</gene>
<name>A0AA39SXN8_ACESA</name>
<feature type="region of interest" description="Disordered" evidence="1">
    <location>
        <begin position="1"/>
        <end position="22"/>
    </location>
</feature>
<sequence length="66" mass="7089">MATKAMATATTATKATTMTDNGEEGEKTWFWALDQIPQPISASPISRRRPQLPLVADSPPSGLCGW</sequence>
<dbReference type="Proteomes" id="UP001168877">
    <property type="component" value="Unassembled WGS sequence"/>
</dbReference>
<evidence type="ECO:0000313" key="2">
    <source>
        <dbReference type="EMBL" id="KAK0598353.1"/>
    </source>
</evidence>
<dbReference type="EMBL" id="JAUESC010000004">
    <property type="protein sequence ID" value="KAK0598353.1"/>
    <property type="molecule type" value="Genomic_DNA"/>
</dbReference>
<keyword evidence="3" id="KW-1185">Reference proteome</keyword>
<proteinExistence type="predicted"/>